<evidence type="ECO:0000313" key="1">
    <source>
        <dbReference type="EMBL" id="KAF9647568.1"/>
    </source>
</evidence>
<gene>
    <name evidence="1" type="ORF">BDM02DRAFT_2654424</name>
</gene>
<keyword evidence="2" id="KW-1185">Reference proteome</keyword>
<organism evidence="1 2">
    <name type="scientific">Thelephora ganbajun</name>
    <name type="common">Ganba fungus</name>
    <dbReference type="NCBI Taxonomy" id="370292"/>
    <lineage>
        <taxon>Eukaryota</taxon>
        <taxon>Fungi</taxon>
        <taxon>Dikarya</taxon>
        <taxon>Basidiomycota</taxon>
        <taxon>Agaricomycotina</taxon>
        <taxon>Agaricomycetes</taxon>
        <taxon>Thelephorales</taxon>
        <taxon>Thelephoraceae</taxon>
        <taxon>Thelephora</taxon>
    </lineage>
</organism>
<proteinExistence type="predicted"/>
<name>A0ACB6ZDQ6_THEGA</name>
<dbReference type="EMBL" id="MU118031">
    <property type="protein sequence ID" value="KAF9647568.1"/>
    <property type="molecule type" value="Genomic_DNA"/>
</dbReference>
<protein>
    <submittedName>
        <fullName evidence="1">Uncharacterized protein</fullName>
    </submittedName>
</protein>
<sequence>MVGTIATLLRCHTAVRTLRHSVHRHLLRDPNVGQVNRNTGDECRWGGPFCDGVWDRRGGPERYVTTGFLCTRICWHRGAIPEAVRAFGNKHCAMVILKIGKTEDVTKERDINLQLEGIPGIPVIYGWCVTNPTSGYISIQPFTEDLYHYVVANGAMSLRQACEVAGTFMSANV</sequence>
<evidence type="ECO:0000313" key="2">
    <source>
        <dbReference type="Proteomes" id="UP000886501"/>
    </source>
</evidence>
<reference evidence="1" key="2">
    <citation type="journal article" date="2020" name="Nat. Commun.">
        <title>Large-scale genome sequencing of mycorrhizal fungi provides insights into the early evolution of symbiotic traits.</title>
        <authorList>
            <person name="Miyauchi S."/>
            <person name="Kiss E."/>
            <person name="Kuo A."/>
            <person name="Drula E."/>
            <person name="Kohler A."/>
            <person name="Sanchez-Garcia M."/>
            <person name="Morin E."/>
            <person name="Andreopoulos B."/>
            <person name="Barry K.W."/>
            <person name="Bonito G."/>
            <person name="Buee M."/>
            <person name="Carver A."/>
            <person name="Chen C."/>
            <person name="Cichocki N."/>
            <person name="Clum A."/>
            <person name="Culley D."/>
            <person name="Crous P.W."/>
            <person name="Fauchery L."/>
            <person name="Girlanda M."/>
            <person name="Hayes R.D."/>
            <person name="Keri Z."/>
            <person name="LaButti K."/>
            <person name="Lipzen A."/>
            <person name="Lombard V."/>
            <person name="Magnuson J."/>
            <person name="Maillard F."/>
            <person name="Murat C."/>
            <person name="Nolan M."/>
            <person name="Ohm R.A."/>
            <person name="Pangilinan J."/>
            <person name="Pereira M.F."/>
            <person name="Perotto S."/>
            <person name="Peter M."/>
            <person name="Pfister S."/>
            <person name="Riley R."/>
            <person name="Sitrit Y."/>
            <person name="Stielow J.B."/>
            <person name="Szollosi G."/>
            <person name="Zifcakova L."/>
            <person name="Stursova M."/>
            <person name="Spatafora J.W."/>
            <person name="Tedersoo L."/>
            <person name="Vaario L.M."/>
            <person name="Yamada A."/>
            <person name="Yan M."/>
            <person name="Wang P."/>
            <person name="Xu J."/>
            <person name="Bruns T."/>
            <person name="Baldrian P."/>
            <person name="Vilgalys R."/>
            <person name="Dunand C."/>
            <person name="Henrissat B."/>
            <person name="Grigoriev I.V."/>
            <person name="Hibbett D."/>
            <person name="Nagy L.G."/>
            <person name="Martin F.M."/>
        </authorList>
    </citation>
    <scope>NUCLEOTIDE SEQUENCE</scope>
    <source>
        <strain evidence="1">P2</strain>
    </source>
</reference>
<accession>A0ACB6ZDQ6</accession>
<comment type="caution">
    <text evidence="1">The sequence shown here is derived from an EMBL/GenBank/DDBJ whole genome shotgun (WGS) entry which is preliminary data.</text>
</comment>
<dbReference type="Proteomes" id="UP000886501">
    <property type="component" value="Unassembled WGS sequence"/>
</dbReference>
<reference evidence="1" key="1">
    <citation type="submission" date="2019-10" db="EMBL/GenBank/DDBJ databases">
        <authorList>
            <consortium name="DOE Joint Genome Institute"/>
            <person name="Kuo A."/>
            <person name="Miyauchi S."/>
            <person name="Kiss E."/>
            <person name="Drula E."/>
            <person name="Kohler A."/>
            <person name="Sanchez-Garcia M."/>
            <person name="Andreopoulos B."/>
            <person name="Barry K.W."/>
            <person name="Bonito G."/>
            <person name="Buee M."/>
            <person name="Carver A."/>
            <person name="Chen C."/>
            <person name="Cichocki N."/>
            <person name="Clum A."/>
            <person name="Culley D."/>
            <person name="Crous P.W."/>
            <person name="Fauchery L."/>
            <person name="Girlanda M."/>
            <person name="Hayes R."/>
            <person name="Keri Z."/>
            <person name="Labutti K."/>
            <person name="Lipzen A."/>
            <person name="Lombard V."/>
            <person name="Magnuson J."/>
            <person name="Maillard F."/>
            <person name="Morin E."/>
            <person name="Murat C."/>
            <person name="Nolan M."/>
            <person name="Ohm R."/>
            <person name="Pangilinan J."/>
            <person name="Pereira M."/>
            <person name="Perotto S."/>
            <person name="Peter M."/>
            <person name="Riley R."/>
            <person name="Sitrit Y."/>
            <person name="Stielow B."/>
            <person name="Szollosi G."/>
            <person name="Zifcakova L."/>
            <person name="Stursova M."/>
            <person name="Spatafora J.W."/>
            <person name="Tedersoo L."/>
            <person name="Vaario L.-M."/>
            <person name="Yamada A."/>
            <person name="Yan M."/>
            <person name="Wang P."/>
            <person name="Xu J."/>
            <person name="Bruns T."/>
            <person name="Baldrian P."/>
            <person name="Vilgalys R."/>
            <person name="Henrissat B."/>
            <person name="Grigoriev I.V."/>
            <person name="Hibbett D."/>
            <person name="Nagy L.G."/>
            <person name="Martin F.M."/>
        </authorList>
    </citation>
    <scope>NUCLEOTIDE SEQUENCE</scope>
    <source>
        <strain evidence="1">P2</strain>
    </source>
</reference>